<keyword evidence="1" id="KW-0150">Chloroplast</keyword>
<evidence type="ECO:0008006" key="2">
    <source>
        <dbReference type="Google" id="ProtNLM"/>
    </source>
</evidence>
<dbReference type="RefSeq" id="YP_010026289.1">
    <property type="nucleotide sequence ID" value="NC_053746.1"/>
</dbReference>
<organism evidence="1">
    <name type="scientific">Rhododendron platypodum</name>
    <dbReference type="NCBI Taxonomy" id="2781105"/>
    <lineage>
        <taxon>Eukaryota</taxon>
        <taxon>Viridiplantae</taxon>
        <taxon>Streptophyta</taxon>
        <taxon>Embryophyta</taxon>
        <taxon>Tracheophyta</taxon>
        <taxon>Spermatophyta</taxon>
        <taxon>Magnoliopsida</taxon>
        <taxon>eudicotyledons</taxon>
        <taxon>Gunneridae</taxon>
        <taxon>Pentapetalae</taxon>
        <taxon>asterids</taxon>
        <taxon>Ericales</taxon>
        <taxon>Ericaceae</taxon>
        <taxon>Ericoideae</taxon>
        <taxon>Rhodoreae</taxon>
        <taxon>Rhododendron</taxon>
    </lineage>
</organism>
<accession>A0A7M1ICL3</accession>
<dbReference type="EMBL" id="MT985162">
    <property type="protein sequence ID" value="QOQ37133.1"/>
    <property type="molecule type" value="Genomic_DNA"/>
</dbReference>
<evidence type="ECO:0000313" key="1">
    <source>
        <dbReference type="EMBL" id="QOQ37133.1"/>
    </source>
</evidence>
<dbReference type="AlphaFoldDB" id="A0A7M1ICL3"/>
<name>A0A7M1ICL3_9ERIC</name>
<sequence length="247" mass="30018">MVLNSHKAKHNFWWDWMEMNEDTPISNLEPWFFPQLVLFFNAYKPKSWFIPSKLLLLTFTFYRNKRGSYRKTKYKNLKKRKKEEEKTKKEKPLAGDATFFSFMRRSRNSIKETEYDKYTRKFLRESLNDVPTPPKFADKYRYKIGRENLKRKEILQELFFFQRHPTVLEEYVGLRTMFAYNTLFKLKDPLDFFSYAIERKKINVKGLTRLQSEVIKIWSKRGLMCVEPLRLSVTNNSQFIMYQIIAS</sequence>
<protein>
    <recommendedName>
        <fullName evidence="2">Protein TIC 214</fullName>
    </recommendedName>
</protein>
<dbReference type="EMBL" id="MT985162">
    <property type="protein sequence ID" value="QOQ37101.1"/>
    <property type="molecule type" value="Genomic_DNA"/>
</dbReference>
<dbReference type="GeneID" id="63367461"/>
<reference evidence="1" key="1">
    <citation type="submission" date="2020-09" db="EMBL/GenBank/DDBJ databases">
        <title>The complete chloroplast genome of Rhododendron platypodum (Ericaceae): an endemic and endangered species from China.</title>
        <authorList>
            <person name="Zhu H.-X."/>
            <person name="Ma L.-H."/>
            <person name="Wang C.-Y."/>
        </authorList>
    </citation>
    <scope>NUCLEOTIDE SEQUENCE</scope>
</reference>
<dbReference type="GeneID" id="63367425"/>
<keyword evidence="1" id="KW-0934">Plastid</keyword>
<geneLocation type="chloroplast" evidence="1"/>
<gene>
    <name evidence="1" type="primary">ycf1</name>
</gene>
<dbReference type="RefSeq" id="YP_010026257.1">
    <property type="nucleotide sequence ID" value="NC_053746.1"/>
</dbReference>
<proteinExistence type="predicted"/>